<dbReference type="EMBL" id="JBHMFI010000001">
    <property type="protein sequence ID" value="MFB9073293.1"/>
    <property type="molecule type" value="Genomic_DNA"/>
</dbReference>
<dbReference type="Pfam" id="PF12146">
    <property type="entry name" value="Hydrolase_4"/>
    <property type="match status" value="1"/>
</dbReference>
<dbReference type="Gene3D" id="3.40.50.1820">
    <property type="entry name" value="alpha/beta hydrolase"/>
    <property type="match status" value="1"/>
</dbReference>
<gene>
    <name evidence="2" type="ORF">ACFFX0_19670</name>
</gene>
<reference evidence="2 3" key="1">
    <citation type="submission" date="2024-09" db="EMBL/GenBank/DDBJ databases">
        <authorList>
            <person name="Sun Q."/>
            <person name="Mori K."/>
        </authorList>
    </citation>
    <scope>NUCLEOTIDE SEQUENCE [LARGE SCALE GENOMIC DNA]</scope>
    <source>
        <strain evidence="2 3">CCM 7609</strain>
    </source>
</reference>
<accession>A0ABV5G2Y0</accession>
<dbReference type="InterPro" id="IPR029058">
    <property type="entry name" value="AB_hydrolase_fold"/>
</dbReference>
<comment type="caution">
    <text evidence="2">The sequence shown here is derived from an EMBL/GenBank/DDBJ whole genome shotgun (WGS) entry which is preliminary data.</text>
</comment>
<dbReference type="SUPFAM" id="SSF53474">
    <property type="entry name" value="alpha/beta-Hydrolases"/>
    <property type="match status" value="1"/>
</dbReference>
<proteinExistence type="predicted"/>
<dbReference type="PANTHER" id="PTHR43798:SF33">
    <property type="entry name" value="HYDROLASE, PUTATIVE (AFU_ORTHOLOGUE AFUA_2G14860)-RELATED"/>
    <property type="match status" value="1"/>
</dbReference>
<dbReference type="PANTHER" id="PTHR43798">
    <property type="entry name" value="MONOACYLGLYCEROL LIPASE"/>
    <property type="match status" value="1"/>
</dbReference>
<feature type="domain" description="Serine aminopeptidase S33" evidence="1">
    <location>
        <begin position="43"/>
        <end position="258"/>
    </location>
</feature>
<dbReference type="InterPro" id="IPR000073">
    <property type="entry name" value="AB_hydrolase_1"/>
</dbReference>
<dbReference type="Proteomes" id="UP001589575">
    <property type="component" value="Unassembled WGS sequence"/>
</dbReference>
<evidence type="ECO:0000313" key="2">
    <source>
        <dbReference type="EMBL" id="MFB9073293.1"/>
    </source>
</evidence>
<evidence type="ECO:0000313" key="3">
    <source>
        <dbReference type="Proteomes" id="UP001589575"/>
    </source>
</evidence>
<keyword evidence="3" id="KW-1185">Reference proteome</keyword>
<protein>
    <submittedName>
        <fullName evidence="2">Alpha/beta fold hydrolase</fullName>
    </submittedName>
</protein>
<organism evidence="2 3">
    <name type="scientific">Citricoccus parietis</name>
    <dbReference type="NCBI Taxonomy" id="592307"/>
    <lineage>
        <taxon>Bacteria</taxon>
        <taxon>Bacillati</taxon>
        <taxon>Actinomycetota</taxon>
        <taxon>Actinomycetes</taxon>
        <taxon>Micrococcales</taxon>
        <taxon>Micrococcaceae</taxon>
        <taxon>Citricoccus</taxon>
    </lineage>
</organism>
<dbReference type="InterPro" id="IPR050266">
    <property type="entry name" value="AB_hydrolase_sf"/>
</dbReference>
<dbReference type="InterPro" id="IPR022742">
    <property type="entry name" value="Hydrolase_4"/>
</dbReference>
<dbReference type="PRINTS" id="PR00111">
    <property type="entry name" value="ABHYDROLASE"/>
</dbReference>
<evidence type="ECO:0000259" key="1">
    <source>
        <dbReference type="Pfam" id="PF12146"/>
    </source>
</evidence>
<dbReference type="GO" id="GO:0016787">
    <property type="term" value="F:hydrolase activity"/>
    <property type="evidence" value="ECO:0007669"/>
    <property type="project" value="UniProtKB-KW"/>
</dbReference>
<keyword evidence="2" id="KW-0378">Hydrolase</keyword>
<name>A0ABV5G2Y0_9MICC</name>
<sequence length="272" mass="28316">MEHHVSTPEITAIRLAGEGEAAPDKDVLFVGAGLGTGVQALWAEAANELADRFQVIGWDLPGHGQSPAHNEPIAMADLANAVADLVKAQHAAGTIPAGAKVYYAGVSINGAVALQLGLDHGDLFDGIAVICSAAKIGQTEAWQERATFVEAAGTPSMVAGSAEKWFAQGFIEQHAERTTRLLHTLQEADRFSYARLCEALGGFDVRERLGEITVPIVALHGAEDGVCPPADGEAIAAGVASGQAHVLEHVAHQAPIEKPAETATILKEAFTA</sequence>